<comment type="caution">
    <text evidence="2">The sequence shown here is derived from an EMBL/GenBank/DDBJ whole genome shotgun (WGS) entry which is preliminary data.</text>
</comment>
<dbReference type="AlphaFoldDB" id="A0AAV5GM85"/>
<keyword evidence="3" id="KW-1185">Reference proteome</keyword>
<organism evidence="2 3">
    <name type="scientific">Rhodotorula paludigena</name>
    <dbReference type="NCBI Taxonomy" id="86838"/>
    <lineage>
        <taxon>Eukaryota</taxon>
        <taxon>Fungi</taxon>
        <taxon>Dikarya</taxon>
        <taxon>Basidiomycota</taxon>
        <taxon>Pucciniomycotina</taxon>
        <taxon>Microbotryomycetes</taxon>
        <taxon>Sporidiobolales</taxon>
        <taxon>Sporidiobolaceae</taxon>
        <taxon>Rhodotorula</taxon>
    </lineage>
</organism>
<dbReference type="Proteomes" id="UP001342314">
    <property type="component" value="Unassembled WGS sequence"/>
</dbReference>
<feature type="compositionally biased region" description="Polar residues" evidence="1">
    <location>
        <begin position="197"/>
        <end position="230"/>
    </location>
</feature>
<feature type="region of interest" description="Disordered" evidence="1">
    <location>
        <begin position="1"/>
        <end position="107"/>
    </location>
</feature>
<reference evidence="2 3" key="1">
    <citation type="submission" date="2021-12" db="EMBL/GenBank/DDBJ databases">
        <title>High titer production of polyol ester of fatty acids by Rhodotorula paludigena BS15 towards product separation-free biomass refinery.</title>
        <authorList>
            <person name="Mano J."/>
            <person name="Ono H."/>
            <person name="Tanaka T."/>
            <person name="Naito K."/>
            <person name="Sushida H."/>
            <person name="Ike M."/>
            <person name="Tokuyasu K."/>
            <person name="Kitaoka M."/>
        </authorList>
    </citation>
    <scope>NUCLEOTIDE SEQUENCE [LARGE SCALE GENOMIC DNA]</scope>
    <source>
        <strain evidence="2 3">BS15</strain>
    </source>
</reference>
<proteinExistence type="predicted"/>
<evidence type="ECO:0000313" key="3">
    <source>
        <dbReference type="Proteomes" id="UP001342314"/>
    </source>
</evidence>
<feature type="compositionally biased region" description="Pro residues" evidence="1">
    <location>
        <begin position="283"/>
        <end position="292"/>
    </location>
</feature>
<evidence type="ECO:0008006" key="4">
    <source>
        <dbReference type="Google" id="ProtNLM"/>
    </source>
</evidence>
<evidence type="ECO:0000256" key="1">
    <source>
        <dbReference type="SAM" id="MobiDB-lite"/>
    </source>
</evidence>
<feature type="compositionally biased region" description="Pro residues" evidence="1">
    <location>
        <begin position="9"/>
        <end position="18"/>
    </location>
</feature>
<feature type="compositionally biased region" description="Low complexity" evidence="1">
    <location>
        <begin position="232"/>
        <end position="242"/>
    </location>
</feature>
<accession>A0AAV5GM85</accession>
<protein>
    <recommendedName>
        <fullName evidence="4">Proteophosphoglycan ppg4</fullName>
    </recommendedName>
</protein>
<evidence type="ECO:0000313" key="2">
    <source>
        <dbReference type="EMBL" id="GJN89783.1"/>
    </source>
</evidence>
<feature type="region of interest" description="Disordered" evidence="1">
    <location>
        <begin position="334"/>
        <end position="398"/>
    </location>
</feature>
<dbReference type="EMBL" id="BQKY01000005">
    <property type="protein sequence ID" value="GJN89783.1"/>
    <property type="molecule type" value="Genomic_DNA"/>
</dbReference>
<feature type="region of interest" description="Disordered" evidence="1">
    <location>
        <begin position="424"/>
        <end position="483"/>
    </location>
</feature>
<name>A0AAV5GM85_9BASI</name>
<feature type="compositionally biased region" description="Low complexity" evidence="1">
    <location>
        <begin position="160"/>
        <end position="180"/>
    </location>
</feature>
<sequence>MRHTAAPPWTAPSHPPSSPSLASGHPPVSLFSPSSAKGKGRALDMPSSTLDADDRRARRRSRTRPAPPQPPADVNPNAEGRTLAADAKPRSLSRRRYRLPSPPVDSDAYCCCCDGDAEAQIGRGTAGRLSAPTARSTFRVTDPARTASTVSSEDDEEDLSSATSSVSSLVPALSPSSSRSKLFESDDEDDGADDACTLSTTDYSSRSFSPVTPTSFGSLLQRKSSISKAATSDPLLSPSSSPTFSYGASRRRGHWLPSPAAPTSSEVAVELELPDIVQTTIPASPPVSPPRSSPASSPSRPSLLTKSLRTLSRLPNLTLPDLLPRLPGADAYLASSPPSPSFTQGADLSHLPPGWGPAERRRVLAAEPSHAADEARGYRLTLSRSRRQPSPPPADFPAAPVAAHTVVDEVEASAVALEPAHSLRGLRAGGSGDEKGGATSEALGGDARSPTSPTADIPPLTPAPVLQDPFLPAQVPGPPDAALAADADADTLLASPPAPALLPRYISNHRHLLMLAVEFEMMRHAKIRGPLRQRAVIVRQATSPPRLRDGLEKERERSKLCEEVVVV</sequence>
<feature type="compositionally biased region" description="Low complexity" evidence="1">
    <location>
        <begin position="293"/>
        <end position="303"/>
    </location>
</feature>
<feature type="region of interest" description="Disordered" evidence="1">
    <location>
        <begin position="121"/>
        <end position="303"/>
    </location>
</feature>
<feature type="compositionally biased region" description="Basic and acidic residues" evidence="1">
    <location>
        <begin position="358"/>
        <end position="377"/>
    </location>
</feature>
<gene>
    <name evidence="2" type="ORF">Rhopal_002772-T1</name>
</gene>